<dbReference type="CDD" id="cd17928">
    <property type="entry name" value="DEXDc_SecA"/>
    <property type="match status" value="1"/>
</dbReference>
<dbReference type="Pfam" id="PF21090">
    <property type="entry name" value="P-loop_SecA"/>
    <property type="match status" value="2"/>
</dbReference>
<evidence type="ECO:0000256" key="8">
    <source>
        <dbReference type="ARBA" id="ARBA00022927"/>
    </source>
</evidence>
<dbReference type="InterPro" id="IPR011116">
    <property type="entry name" value="SecA_Wing/Scaffold"/>
</dbReference>
<dbReference type="GO" id="GO:0006605">
    <property type="term" value="P:protein targeting"/>
    <property type="evidence" value="ECO:0007669"/>
    <property type="project" value="UniProtKB-UniRule"/>
</dbReference>
<dbReference type="OrthoDB" id="9805579at2"/>
<evidence type="ECO:0000256" key="5">
    <source>
        <dbReference type="ARBA" id="ARBA00022490"/>
    </source>
</evidence>
<dbReference type="EMBL" id="BMHB01000002">
    <property type="protein sequence ID" value="GGI16606.1"/>
    <property type="molecule type" value="Genomic_DNA"/>
</dbReference>
<evidence type="ECO:0000256" key="1">
    <source>
        <dbReference type="ARBA" id="ARBA00004170"/>
    </source>
</evidence>
<keyword evidence="6 12" id="KW-0547">Nucleotide-binding</keyword>
<dbReference type="InterPro" id="IPR000185">
    <property type="entry name" value="SecA"/>
</dbReference>
<dbReference type="Gene3D" id="3.90.1440.10">
    <property type="entry name" value="SecA, preprotein cross-linking domain"/>
    <property type="match status" value="1"/>
</dbReference>
<evidence type="ECO:0000256" key="11">
    <source>
        <dbReference type="ARBA" id="ARBA00023136"/>
    </source>
</evidence>
<feature type="binding site" evidence="12">
    <location>
        <position position="84"/>
    </location>
    <ligand>
        <name>ATP</name>
        <dbReference type="ChEBI" id="CHEBI:30616"/>
    </ligand>
</feature>
<dbReference type="PROSITE" id="PS51192">
    <property type="entry name" value="HELICASE_ATP_BIND_1"/>
    <property type="match status" value="1"/>
</dbReference>
<dbReference type="GO" id="GO:0065002">
    <property type="term" value="P:intracellular protein transmembrane transport"/>
    <property type="evidence" value="ECO:0007669"/>
    <property type="project" value="UniProtKB-UniRule"/>
</dbReference>
<feature type="domain" description="Helicase C-terminal" evidence="15">
    <location>
        <begin position="413"/>
        <end position="584"/>
    </location>
</feature>
<dbReference type="Gene3D" id="1.10.3060.10">
    <property type="entry name" value="Helical scaffold and wing domains of SecA"/>
    <property type="match status" value="1"/>
</dbReference>
<name>A0A8J3F1H8_9BACI</name>
<dbReference type="RefSeq" id="WP_088001214.1">
    <property type="nucleotide sequence ID" value="NZ_BMHB01000002.1"/>
</dbReference>
<dbReference type="GO" id="GO:0017038">
    <property type="term" value="P:protein import"/>
    <property type="evidence" value="ECO:0007669"/>
    <property type="project" value="InterPro"/>
</dbReference>
<dbReference type="InterPro" id="IPR001650">
    <property type="entry name" value="Helicase_C-like"/>
</dbReference>
<keyword evidence="5 12" id="KW-0963">Cytoplasm</keyword>
<dbReference type="SMART" id="SM00958">
    <property type="entry name" value="SecA_PP_bind"/>
    <property type="match status" value="1"/>
</dbReference>
<feature type="binding site" evidence="12">
    <location>
        <position position="491"/>
    </location>
    <ligand>
        <name>ATP</name>
        <dbReference type="ChEBI" id="CHEBI:30616"/>
    </ligand>
</feature>
<evidence type="ECO:0000256" key="3">
    <source>
        <dbReference type="ARBA" id="ARBA00022448"/>
    </source>
</evidence>
<protein>
    <recommendedName>
        <fullName evidence="12 13">Protein translocase subunit SecA</fullName>
        <ecNumber evidence="12">7.4.2.8</ecNumber>
    </recommendedName>
</protein>
<dbReference type="PROSITE" id="PS51194">
    <property type="entry name" value="HELICASE_CTER"/>
    <property type="match status" value="1"/>
</dbReference>
<dbReference type="EC" id="7.4.2.8" evidence="12"/>
<dbReference type="InterPro" id="IPR014001">
    <property type="entry name" value="Helicase_ATP-bd"/>
</dbReference>
<dbReference type="Gene3D" id="3.40.50.300">
    <property type="entry name" value="P-loop containing nucleotide triphosphate hydrolases"/>
    <property type="match status" value="3"/>
</dbReference>
<keyword evidence="9 12" id="KW-1278">Translocase</keyword>
<dbReference type="SUPFAM" id="SSF52540">
    <property type="entry name" value="P-loop containing nucleoside triphosphate hydrolases"/>
    <property type="match status" value="2"/>
</dbReference>
<comment type="function">
    <text evidence="12">Part of the Sec protein translocase complex. Interacts with the SecYEG preprotein conducting channel. Has a central role in coupling the hydrolysis of ATP to the transfer of proteins into and across the cell membrane, serving as an ATP-driven molecular motor driving the stepwise translocation of polypeptide chains across the membrane.</text>
</comment>
<accession>A0A8J3F1H8</accession>
<organism evidence="17 18">
    <name type="scientific">Gottfriedia solisilvae</name>
    <dbReference type="NCBI Taxonomy" id="1516104"/>
    <lineage>
        <taxon>Bacteria</taxon>
        <taxon>Bacillati</taxon>
        <taxon>Bacillota</taxon>
        <taxon>Bacilli</taxon>
        <taxon>Bacillales</taxon>
        <taxon>Bacillaceae</taxon>
        <taxon>Gottfriedia</taxon>
    </lineage>
</organism>
<dbReference type="HAMAP" id="MF_01382">
    <property type="entry name" value="SecA"/>
    <property type="match status" value="1"/>
</dbReference>
<dbReference type="AlphaFoldDB" id="A0A8J3F1H8"/>
<comment type="subcellular location">
    <subcellularLocation>
        <location evidence="12">Cell membrane</location>
        <topology evidence="12">Peripheral membrane protein</topology>
        <orientation evidence="12">Cytoplasmic side</orientation>
    </subcellularLocation>
    <subcellularLocation>
        <location evidence="12">Cytoplasm</location>
    </subcellularLocation>
    <subcellularLocation>
        <location evidence="1">Membrane</location>
        <topology evidence="1">Peripheral membrane protein</topology>
    </subcellularLocation>
    <text evidence="12">Distribution is 50-50.</text>
</comment>
<dbReference type="InterPro" id="IPR020937">
    <property type="entry name" value="SecA_CS"/>
</dbReference>
<dbReference type="FunFam" id="3.40.50.300:FF:000429">
    <property type="entry name" value="Preprotein translocase subunit SecA"/>
    <property type="match status" value="1"/>
</dbReference>
<dbReference type="InterPro" id="IPR044722">
    <property type="entry name" value="SecA_SF2_C"/>
</dbReference>
<evidence type="ECO:0000259" key="14">
    <source>
        <dbReference type="PROSITE" id="PS51192"/>
    </source>
</evidence>
<evidence type="ECO:0000259" key="15">
    <source>
        <dbReference type="PROSITE" id="PS51194"/>
    </source>
</evidence>
<dbReference type="InterPro" id="IPR036266">
    <property type="entry name" value="SecA_Wing/Scaffold_sf"/>
</dbReference>
<evidence type="ECO:0000313" key="17">
    <source>
        <dbReference type="EMBL" id="GGI16606.1"/>
    </source>
</evidence>
<gene>
    <name evidence="17" type="primary">secA2</name>
    <name evidence="12" type="synonym">secA</name>
    <name evidence="17" type="ORF">GCM10007380_33800</name>
</gene>
<dbReference type="PANTHER" id="PTHR30612">
    <property type="entry name" value="SECA INNER MEMBRANE COMPONENT OF SEC PROTEIN SECRETION SYSTEM"/>
    <property type="match status" value="1"/>
</dbReference>
<evidence type="ECO:0000256" key="12">
    <source>
        <dbReference type="HAMAP-Rule" id="MF_01382"/>
    </source>
</evidence>
<dbReference type="NCBIfam" id="NF006630">
    <property type="entry name" value="PRK09200.1"/>
    <property type="match status" value="1"/>
</dbReference>
<keyword evidence="11 12" id="KW-0472">Membrane</keyword>
<evidence type="ECO:0000256" key="4">
    <source>
        <dbReference type="ARBA" id="ARBA00022475"/>
    </source>
</evidence>
<dbReference type="SUPFAM" id="SSF81767">
    <property type="entry name" value="Pre-protein crosslinking domain of SecA"/>
    <property type="match status" value="1"/>
</dbReference>
<evidence type="ECO:0000313" key="18">
    <source>
        <dbReference type="Proteomes" id="UP000626244"/>
    </source>
</evidence>
<dbReference type="InterPro" id="IPR030908">
    <property type="entry name" value="SecA2_Bac_anthr"/>
</dbReference>
<dbReference type="PROSITE" id="PS51196">
    <property type="entry name" value="SECA_MOTOR_DEAD"/>
    <property type="match status" value="1"/>
</dbReference>
<evidence type="ECO:0000256" key="6">
    <source>
        <dbReference type="ARBA" id="ARBA00022741"/>
    </source>
</evidence>
<dbReference type="PROSITE" id="PS01312">
    <property type="entry name" value="SECA"/>
    <property type="match status" value="1"/>
</dbReference>
<sequence>MIQSLQKIIGNRKLKEYEKLVSDINALESFFEDQTDEALREFTYTWKQKINNNEATIHDLKVEAFALVREASKRVHGMRHYDVQLIGGLSLLDGNISEMPTGEGKTLVSSLPAYTRALEGKGVHIITVNEYLARRDSEQIGQIHEFLGLTVGLNIPDLSIEEKKSAYNADITYGIGTEFGFDYLRDNMVSSPEEQVQRPFNYAIIDEIDSVLIDEAKTPLIIAGKKSAQSHLYLLCARFIRTFKRDTDYLYDEESKAIALTEDGISKVERAFSIDNLYDLEHMTLFHYVHNALRAEVLFERDVDYIVRDGEIQLIDLFTGRIMEGRSLSNGLHQAIEAKEGLESTEENHTVASVTIQNYFRMYPILSGMTGTGKTEAKEFLQVYNMEVIQIPTNRPVIRIDHEDAIFAKTEQKLKAVITDVKTRHAKGQPILIGTTSIRQSEIVAELLEKESISFQLLNAKHVEKEAEMIALAGQKGMITISTNMAGRGTDISLGEGVPELGGLHVIGTERHESERIDLQLKGRAGRQGDPGSSQFYLSLEDELFVRYNHEKLEKYVKQVKVDENGKVLNSTIQEFVSTTQRLCEGNQYSIREWQLKLDGVANEHRRVMYEFRNNLLINDIDLDWLTKQVDQTIEKSLKIYYPENSVVEEWDQLEGKTALEQLIPPLRIDTEHLEDEQDAWQVVSEALAVYKDLLNNLDEELKESVVSLMKYTALEIVDQYWTEHLDHLQNLIEGIHLRQYQQEDPIRLYEFDGFKLFETTFYHIQREISVNLASTFQDLSNPALEEEEEHVFID</sequence>
<dbReference type="InterPro" id="IPR027417">
    <property type="entry name" value="P-loop_NTPase"/>
</dbReference>
<dbReference type="Pfam" id="PF07516">
    <property type="entry name" value="SecA_SW"/>
    <property type="match status" value="1"/>
</dbReference>
<comment type="subunit">
    <text evidence="12">Monomer and homodimer. Part of the essential Sec protein translocation apparatus which comprises SecA, SecYEG and auxiliary proteins SecDF. Other proteins may also be involved.</text>
</comment>
<dbReference type="InterPro" id="IPR011130">
    <property type="entry name" value="SecA_preprotein_X-link_dom"/>
</dbReference>
<evidence type="ECO:0000256" key="2">
    <source>
        <dbReference type="ARBA" id="ARBA00007650"/>
    </source>
</evidence>
<feature type="binding site" evidence="12">
    <location>
        <begin position="102"/>
        <end position="106"/>
    </location>
    <ligand>
        <name>ATP</name>
        <dbReference type="ChEBI" id="CHEBI:30616"/>
    </ligand>
</feature>
<keyword evidence="8 12" id="KW-0653">Protein transport</keyword>
<evidence type="ECO:0000256" key="13">
    <source>
        <dbReference type="RuleBase" id="RU003874"/>
    </source>
</evidence>
<dbReference type="GO" id="GO:0031522">
    <property type="term" value="C:cell envelope Sec protein transport complex"/>
    <property type="evidence" value="ECO:0007669"/>
    <property type="project" value="TreeGrafter"/>
</dbReference>
<evidence type="ECO:0000256" key="9">
    <source>
        <dbReference type="ARBA" id="ARBA00022967"/>
    </source>
</evidence>
<feature type="domain" description="SecA family profile" evidence="16">
    <location>
        <begin position="1"/>
        <end position="569"/>
    </location>
</feature>
<evidence type="ECO:0000256" key="7">
    <source>
        <dbReference type="ARBA" id="ARBA00022840"/>
    </source>
</evidence>
<dbReference type="InterPro" id="IPR011115">
    <property type="entry name" value="SecA_DEAD"/>
</dbReference>
<dbReference type="CDD" id="cd18803">
    <property type="entry name" value="SF2_C_secA"/>
    <property type="match status" value="1"/>
</dbReference>
<dbReference type="SMART" id="SM00957">
    <property type="entry name" value="SecA_DEAD"/>
    <property type="match status" value="1"/>
</dbReference>
<feature type="domain" description="Helicase ATP-binding" evidence="14">
    <location>
        <begin position="86"/>
        <end position="246"/>
    </location>
</feature>
<dbReference type="GO" id="GO:0005524">
    <property type="term" value="F:ATP binding"/>
    <property type="evidence" value="ECO:0007669"/>
    <property type="project" value="UniProtKB-UniRule"/>
</dbReference>
<evidence type="ECO:0000256" key="10">
    <source>
        <dbReference type="ARBA" id="ARBA00023010"/>
    </source>
</evidence>
<dbReference type="Pfam" id="PF01043">
    <property type="entry name" value="SecA_PP_bind"/>
    <property type="match status" value="1"/>
</dbReference>
<keyword evidence="7 12" id="KW-0067">ATP-binding</keyword>
<comment type="catalytic activity">
    <reaction evidence="12">
        <text>ATP + H2O + cellular proteinSide 1 = ADP + phosphate + cellular proteinSide 2.</text>
        <dbReference type="EC" id="7.4.2.8"/>
    </reaction>
</comment>
<evidence type="ECO:0000259" key="16">
    <source>
        <dbReference type="PROSITE" id="PS51196"/>
    </source>
</evidence>
<comment type="similarity">
    <text evidence="2 12 13">Belongs to the SecA family.</text>
</comment>
<proteinExistence type="inferred from homology"/>
<dbReference type="GO" id="GO:0005829">
    <property type="term" value="C:cytosol"/>
    <property type="evidence" value="ECO:0007669"/>
    <property type="project" value="TreeGrafter"/>
</dbReference>
<dbReference type="SUPFAM" id="SSF81886">
    <property type="entry name" value="Helical scaffold and wing domains of SecA"/>
    <property type="match status" value="1"/>
</dbReference>
<dbReference type="NCBIfam" id="TIGR00963">
    <property type="entry name" value="secA"/>
    <property type="match status" value="1"/>
</dbReference>
<keyword evidence="10 12" id="KW-0811">Translocation</keyword>
<dbReference type="InterPro" id="IPR014018">
    <property type="entry name" value="SecA_motor_DEAD"/>
</dbReference>
<dbReference type="Proteomes" id="UP000626244">
    <property type="component" value="Unassembled WGS sequence"/>
</dbReference>
<keyword evidence="18" id="KW-1185">Reference proteome</keyword>
<dbReference type="PANTHER" id="PTHR30612:SF0">
    <property type="entry name" value="CHLOROPLAST PROTEIN-TRANSPORTING ATPASE"/>
    <property type="match status" value="1"/>
</dbReference>
<keyword evidence="3 12" id="KW-0813">Transport</keyword>
<keyword evidence="4 12" id="KW-1003">Cell membrane</keyword>
<comment type="caution">
    <text evidence="17">The sequence shown here is derived from an EMBL/GenBank/DDBJ whole genome shotgun (WGS) entry which is preliminary data.</text>
</comment>
<reference evidence="18" key="1">
    <citation type="journal article" date="2019" name="Int. J. Syst. Evol. Microbiol.">
        <title>The Global Catalogue of Microorganisms (GCM) 10K type strain sequencing project: providing services to taxonomists for standard genome sequencing and annotation.</title>
        <authorList>
            <consortium name="The Broad Institute Genomics Platform"/>
            <consortium name="The Broad Institute Genome Sequencing Center for Infectious Disease"/>
            <person name="Wu L."/>
            <person name="Ma J."/>
        </authorList>
    </citation>
    <scope>NUCLEOTIDE SEQUENCE [LARGE SCALE GENOMIC DNA]</scope>
    <source>
        <strain evidence="18">CGMCC 1.14993</strain>
    </source>
</reference>
<dbReference type="GO" id="GO:0043952">
    <property type="term" value="P:protein transport by the Sec complex"/>
    <property type="evidence" value="ECO:0007669"/>
    <property type="project" value="TreeGrafter"/>
</dbReference>
<dbReference type="InterPro" id="IPR036670">
    <property type="entry name" value="SecA_X-link_sf"/>
</dbReference>
<dbReference type="Pfam" id="PF07517">
    <property type="entry name" value="SecA_DEAD"/>
    <property type="match status" value="1"/>
</dbReference>
<dbReference type="PRINTS" id="PR00906">
    <property type="entry name" value="SECA"/>
</dbReference>
<dbReference type="NCBIfam" id="TIGR04397">
    <property type="entry name" value="SecA2_Bac_anthr"/>
    <property type="match status" value="1"/>
</dbReference>
<dbReference type="GO" id="GO:0005886">
    <property type="term" value="C:plasma membrane"/>
    <property type="evidence" value="ECO:0007669"/>
    <property type="project" value="UniProtKB-SubCell"/>
</dbReference>
<dbReference type="GO" id="GO:0008564">
    <property type="term" value="F:protein-exporting ATPase activity"/>
    <property type="evidence" value="ECO:0007669"/>
    <property type="project" value="UniProtKB-EC"/>
</dbReference>